<feature type="transmembrane region" description="Helical" evidence="1">
    <location>
        <begin position="401"/>
        <end position="420"/>
    </location>
</feature>
<evidence type="ECO:0000313" key="3">
    <source>
        <dbReference type="Proteomes" id="UP000094669"/>
    </source>
</evidence>
<keyword evidence="3" id="KW-1185">Reference proteome</keyword>
<feature type="transmembrane region" description="Helical" evidence="1">
    <location>
        <begin position="300"/>
        <end position="319"/>
    </location>
</feature>
<evidence type="ECO:0000313" key="2">
    <source>
        <dbReference type="EMBL" id="PNV76154.1"/>
    </source>
</evidence>
<keyword evidence="1" id="KW-0812">Transmembrane</keyword>
<feature type="transmembrane region" description="Helical" evidence="1">
    <location>
        <begin position="370"/>
        <end position="389"/>
    </location>
</feature>
<sequence>MFNFKKQIRKKSLFAKKELIGIGVLTVCFWAIVLPFLETFTKFVSHDDNIGYFRPLFIEACAQLFNGNLPLWNFYSSVGQPLLGDSQSMALYPVLHVSYLIGGRSDILGAFFIIHIFISLFSMYLFLRSLGIVSFASFLGSVSYATGGAFLSFSRIWITMMPGFSFLPLLFFCTYKACRTRRWHSLIPAVLAYSCILYSGYFEYAVFSGLLIGFFLIYRAVMLKRFFPVYIGIGILFFAVLLSVPVLYESLSLIKNGLYSTNNDDYEHFIWGGAPWYSYLIGFIFPKVSGTWNFFEPVQSAKYFYVSSVIGVFFLFALLQKFKYKTFWCGSFAFVYLWLLGDVFFLSQFVTGVLFKIPVLQLSHWVVKHFLEYSFLLSVVGSFGIHSYLSQTQNYPPRWFVSFVSVIVLLLLIGIFKGFISSKDFILADALYFLPALLPFIPYQYTLTRKISLGLLFILLFAYSFPFLYKFEFFDRPEEKNLLMIDSLKMQEGNDRSLAITKNFFWLLNDTTLRGLNVGTASHKPSMNQRSIFPNPIGLILYGSVNNSLFGIFGDDSWEKRKKLFNRRFLNLLGVRYLYIAKDSMLEFENFGRGKEDRWEVLEATNWGVKLENADFKGLIFSPKTVQKDSRPNLIEKLIADERIEDLMDNAYVNKIPNSLTNNIVKTHSISNFNGKIEIKATCTRPPCFLTMSYWYYPGWFLKINGIKKDLYNVDGFLMGAFLDSGKNYIILEYRPFLKIVYWILWSIFLILLVLYLFLSLFKLAHSRP</sequence>
<feature type="transmembrane region" description="Helical" evidence="1">
    <location>
        <begin position="326"/>
        <end position="350"/>
    </location>
</feature>
<feature type="transmembrane region" description="Helical" evidence="1">
    <location>
        <begin position="740"/>
        <end position="762"/>
    </location>
</feature>
<keyword evidence="1" id="KW-1133">Transmembrane helix</keyword>
<dbReference type="EMBL" id="MCRM02000003">
    <property type="protein sequence ID" value="PNV76154.1"/>
    <property type="molecule type" value="Genomic_DNA"/>
</dbReference>
<gene>
    <name evidence="2" type="ORF">BES34_003860</name>
</gene>
<feature type="transmembrane region" description="Helical" evidence="1">
    <location>
        <begin position="132"/>
        <end position="150"/>
    </location>
</feature>
<feature type="transmembrane region" description="Helical" evidence="1">
    <location>
        <begin position="190"/>
        <end position="217"/>
    </location>
</feature>
<protein>
    <recommendedName>
        <fullName evidence="4">Membrane protein YfhO domain protein</fullName>
    </recommendedName>
</protein>
<feature type="transmembrane region" description="Helical" evidence="1">
    <location>
        <begin position="20"/>
        <end position="37"/>
    </location>
</feature>
<feature type="transmembrane region" description="Helical" evidence="1">
    <location>
        <begin position="269"/>
        <end position="288"/>
    </location>
</feature>
<feature type="transmembrane region" description="Helical" evidence="1">
    <location>
        <begin position="229"/>
        <end position="248"/>
    </location>
</feature>
<dbReference type="RefSeq" id="WP_020989218.1">
    <property type="nucleotide sequence ID" value="NZ_MCRM02000003.1"/>
</dbReference>
<feature type="transmembrane region" description="Helical" evidence="1">
    <location>
        <begin position="107"/>
        <end position="127"/>
    </location>
</feature>
<keyword evidence="1" id="KW-0472">Membrane</keyword>
<accession>A0ABX4YLR9</accession>
<evidence type="ECO:0000256" key="1">
    <source>
        <dbReference type="SAM" id="Phobius"/>
    </source>
</evidence>
<reference evidence="2" key="1">
    <citation type="submission" date="2018-01" db="EMBL/GenBank/DDBJ databases">
        <title>Genomic characterization of Leptospira inadai serogroup Lyme isolated from captured rat in Brazil and comparative analysis with human reference strain.</title>
        <authorList>
            <person name="Moreno L.Z."/>
            <person name="Loureiro A.P."/>
            <person name="Miraglia F."/>
            <person name="Kremer F.S."/>
            <person name="Eslabao M.R."/>
            <person name="Dellagostin O.A."/>
            <person name="Lilenbaum W."/>
            <person name="Moreno A.M."/>
        </authorList>
    </citation>
    <scope>NUCLEOTIDE SEQUENCE [LARGE SCALE GENOMIC DNA]</scope>
    <source>
        <strain evidence="2">M34/99</strain>
    </source>
</reference>
<feature type="transmembrane region" description="Helical" evidence="1">
    <location>
        <begin position="156"/>
        <end position="178"/>
    </location>
</feature>
<feature type="transmembrane region" description="Helical" evidence="1">
    <location>
        <begin position="452"/>
        <end position="469"/>
    </location>
</feature>
<evidence type="ECO:0008006" key="4">
    <source>
        <dbReference type="Google" id="ProtNLM"/>
    </source>
</evidence>
<name>A0ABX4YLR9_9LEPT</name>
<comment type="caution">
    <text evidence="2">The sequence shown here is derived from an EMBL/GenBank/DDBJ whole genome shotgun (WGS) entry which is preliminary data.</text>
</comment>
<dbReference type="Proteomes" id="UP000094669">
    <property type="component" value="Unassembled WGS sequence"/>
</dbReference>
<proteinExistence type="predicted"/>
<feature type="transmembrane region" description="Helical" evidence="1">
    <location>
        <begin position="426"/>
        <end position="445"/>
    </location>
</feature>
<organism evidence="2 3">
    <name type="scientific">Leptospira inadai serovar Lyme</name>
    <dbReference type="NCBI Taxonomy" id="293084"/>
    <lineage>
        <taxon>Bacteria</taxon>
        <taxon>Pseudomonadati</taxon>
        <taxon>Spirochaetota</taxon>
        <taxon>Spirochaetia</taxon>
        <taxon>Leptospirales</taxon>
        <taxon>Leptospiraceae</taxon>
        <taxon>Leptospira</taxon>
    </lineage>
</organism>